<evidence type="ECO:0000313" key="3">
    <source>
        <dbReference type="Proteomes" id="UP001154272"/>
    </source>
</evidence>
<evidence type="ECO:0000313" key="2">
    <source>
        <dbReference type="EMBL" id="CAI3953939.1"/>
    </source>
</evidence>
<dbReference type="PANTHER" id="PTHR12277">
    <property type="entry name" value="ALPHA/BETA HYDROLASE DOMAIN-CONTAINING PROTEIN"/>
    <property type="match status" value="1"/>
</dbReference>
<organism evidence="2 3">
    <name type="scientific">Commensalibacter papalotli</name>
    <name type="common">ex Botero et al. 2024</name>
    <dbReference type="NCBI Taxonomy" id="2972766"/>
    <lineage>
        <taxon>Bacteria</taxon>
        <taxon>Pseudomonadati</taxon>
        <taxon>Pseudomonadota</taxon>
        <taxon>Alphaproteobacteria</taxon>
        <taxon>Acetobacterales</taxon>
        <taxon>Acetobacteraceae</taxon>
    </lineage>
</organism>
<evidence type="ECO:0000259" key="1">
    <source>
        <dbReference type="Pfam" id="PF12146"/>
    </source>
</evidence>
<dbReference type="Pfam" id="PF12146">
    <property type="entry name" value="Hydrolase_4"/>
    <property type="match status" value="1"/>
</dbReference>
<comment type="caution">
    <text evidence="2">The sequence shown here is derived from an EMBL/GenBank/DDBJ whole genome shotgun (WGS) entry which is preliminary data.</text>
</comment>
<protein>
    <submittedName>
        <fullName evidence="2">Dipeptidyl aminopeptidase/acylaminoacyl peptidase (DAP2) (PDB:2JBW)</fullName>
    </submittedName>
</protein>
<gene>
    <name evidence="2" type="ORF">R83534S58_LOCUS1884</name>
</gene>
<dbReference type="InterPro" id="IPR029058">
    <property type="entry name" value="AB_hydrolase_fold"/>
</dbReference>
<dbReference type="GO" id="GO:0004177">
    <property type="term" value="F:aminopeptidase activity"/>
    <property type="evidence" value="ECO:0007669"/>
    <property type="project" value="UniProtKB-KW"/>
</dbReference>
<dbReference type="RefSeq" id="WP_282024504.1">
    <property type="nucleotide sequence ID" value="NZ_CAMXCH010000004.1"/>
</dbReference>
<accession>A0ABN8WBW8</accession>
<feature type="domain" description="Serine aminopeptidase S33" evidence="1">
    <location>
        <begin position="76"/>
        <end position="234"/>
    </location>
</feature>
<keyword evidence="2" id="KW-0031">Aminopeptidase</keyword>
<name>A0ABN8WBW8_9PROT</name>
<keyword evidence="2" id="KW-0378">Hydrolase</keyword>
<keyword evidence="3" id="KW-1185">Reference proteome</keyword>
<dbReference type="SUPFAM" id="SSF53474">
    <property type="entry name" value="alpha/beta-Hydrolases"/>
    <property type="match status" value="1"/>
</dbReference>
<dbReference type="InterPro" id="IPR022742">
    <property type="entry name" value="Hydrolase_4"/>
</dbReference>
<dbReference type="Gene3D" id="3.40.50.1820">
    <property type="entry name" value="alpha/beta hydrolase"/>
    <property type="match status" value="1"/>
</dbReference>
<reference evidence="2" key="1">
    <citation type="submission" date="2022-10" db="EMBL/GenBank/DDBJ databases">
        <authorList>
            <person name="Botero Cardona J."/>
        </authorList>
    </citation>
    <scope>NUCLEOTIDE SEQUENCE</scope>
    <source>
        <strain evidence="2">R-83534</strain>
    </source>
</reference>
<sequence length="300" mass="32940">MNLLKYSFYSVVLSSCMITFGLNTVSAKTIPSVIYTDPVVTDRNYTANDQVVHIPTQNVKINGLFMLAAGKGLHPTMVLLHGVPGNEKNLDLAQAVRRNGWNVLTFNYRGSWGSPGNFSFAGNIEDAKAVLSFIQNPENQKKFNINEKQIVLAGHSMGGWVVAMTAAQEKNIAGVVMFSAANMGGNAVIAPKRADTVAWMADNFETLNTTPEKMADEVIQNQQKFDMNNAAPGLKNTPLLVIYSNDSFAKGDQKFAQTVKEEGNKNLSLVHIPTNHGYNDHRIALQSTIINWLDQLPILK</sequence>
<dbReference type="EMBL" id="CAMXCH010000004">
    <property type="protein sequence ID" value="CAI3953939.1"/>
    <property type="molecule type" value="Genomic_DNA"/>
</dbReference>
<dbReference type="Proteomes" id="UP001154272">
    <property type="component" value="Unassembled WGS sequence"/>
</dbReference>
<keyword evidence="2" id="KW-0645">Protease</keyword>
<proteinExistence type="predicted"/>
<dbReference type="PROSITE" id="PS51257">
    <property type="entry name" value="PROKAR_LIPOPROTEIN"/>
    <property type="match status" value="1"/>
</dbReference>